<gene>
    <name evidence="8" type="ORF">K933_12513</name>
</gene>
<dbReference type="InterPro" id="IPR001128">
    <property type="entry name" value="Cyt_P450"/>
</dbReference>
<dbReference type="InterPro" id="IPR050196">
    <property type="entry name" value="Cytochrome_P450_Monoox"/>
</dbReference>
<evidence type="ECO:0000256" key="4">
    <source>
        <dbReference type="ARBA" id="ARBA00023002"/>
    </source>
</evidence>
<keyword evidence="2 7" id="KW-0349">Heme</keyword>
<comment type="similarity">
    <text evidence="1 7">Belongs to the cytochrome P450 family.</text>
</comment>
<evidence type="ECO:0000313" key="8">
    <source>
        <dbReference type="EMBL" id="ESP87746.1"/>
    </source>
</evidence>
<keyword evidence="3 7" id="KW-0479">Metal-binding</keyword>
<dbReference type="PATRIC" id="fig|1324957.4.peg.2538"/>
<dbReference type="InterPro" id="IPR002401">
    <property type="entry name" value="Cyt_P450_E_grp-I"/>
</dbReference>
<keyword evidence="6 7" id="KW-0503">Monooxygenase</keyword>
<dbReference type="SUPFAM" id="SSF48264">
    <property type="entry name" value="Cytochrome P450"/>
    <property type="match status" value="1"/>
</dbReference>
<dbReference type="GO" id="GO:0016705">
    <property type="term" value="F:oxidoreductase activity, acting on paired donors, with incorporation or reduction of molecular oxygen"/>
    <property type="evidence" value="ECO:0007669"/>
    <property type="project" value="InterPro"/>
</dbReference>
<evidence type="ECO:0000256" key="7">
    <source>
        <dbReference type="RuleBase" id="RU000461"/>
    </source>
</evidence>
<dbReference type="PANTHER" id="PTHR24291">
    <property type="entry name" value="CYTOCHROME P450 FAMILY 4"/>
    <property type="match status" value="1"/>
</dbReference>
<reference evidence="8 9" key="1">
    <citation type="journal article" date="2013" name="Genome Announc.">
        <title>Draft Genome Sequence of 'Candidatus Halobonum tyrrellensis' Strain G22, Isolated from the Hypersaline Waters of Lake Tyrrell, Australia.</title>
        <authorList>
            <person name="Ugalde J.A."/>
            <person name="Narasingarao P."/>
            <person name="Kuo S."/>
            <person name="Podell S."/>
            <person name="Allen E.E."/>
        </authorList>
    </citation>
    <scope>NUCLEOTIDE SEQUENCE [LARGE SCALE GENOMIC DNA]</scope>
    <source>
        <strain evidence="8 9">G22</strain>
    </source>
</reference>
<dbReference type="PANTHER" id="PTHR24291:SF50">
    <property type="entry name" value="BIFUNCTIONAL ALBAFLAVENONE MONOOXYGENASE_TERPENE SYNTHASE"/>
    <property type="match status" value="1"/>
</dbReference>
<keyword evidence="4 7" id="KW-0560">Oxidoreductase</keyword>
<dbReference type="Gene3D" id="1.10.630.10">
    <property type="entry name" value="Cytochrome P450"/>
    <property type="match status" value="1"/>
</dbReference>
<dbReference type="GO" id="GO:0005506">
    <property type="term" value="F:iron ion binding"/>
    <property type="evidence" value="ECO:0007669"/>
    <property type="project" value="InterPro"/>
</dbReference>
<comment type="caution">
    <text evidence="8">The sequence shown here is derived from an EMBL/GenBank/DDBJ whole genome shotgun (WGS) entry which is preliminary data.</text>
</comment>
<evidence type="ECO:0000313" key="9">
    <source>
        <dbReference type="Proteomes" id="UP000017840"/>
    </source>
</evidence>
<name>V4GRR4_9EURY</name>
<sequence>MGTTPPGPKGLPLVGNGQQYAKDPFAFMSACEAAYGDVVRLDLGPRETYMLTNPADVERVLVSEAAKFGKPRLDDALFDLLGDGLLLSNGETWERQRELASPAFHASRVAGLGDLMVDHAETMLDGWAPDDRVDVHAEMARVTVRIIVSAMFGTDIDDDRLTTVRENLEPLGRRFEPNPVRTVIPDWAPTRENREFDAAVETLQGVIGEILDERRGTAYDAADPAGDAVDGDEPMDLLSVLLRARDRGEQTDEQLRDELMTMLLAGHDTTALALTYAWYLLSNHPEARERFHAEVDELDGRPTAADVRSLTYTDHVLSEAMRLYPPVYTLFREPRVDVRLGGFRVPEGSIVMLPQWAVHRSERWYDDPLAFDPDRWEPDRQGDRPRFAHFPFGGGPRHCIGKRLSMLEAKLILASVGREYELNYEGPELDLRGSITMHPDHPVPMRLRER</sequence>
<dbReference type="GO" id="GO:0004497">
    <property type="term" value="F:monooxygenase activity"/>
    <property type="evidence" value="ECO:0007669"/>
    <property type="project" value="UniProtKB-KW"/>
</dbReference>
<dbReference type="InterPro" id="IPR017972">
    <property type="entry name" value="Cyt_P450_CS"/>
</dbReference>
<dbReference type="OrthoDB" id="9881at2157"/>
<evidence type="ECO:0000256" key="1">
    <source>
        <dbReference type="ARBA" id="ARBA00010617"/>
    </source>
</evidence>
<evidence type="ECO:0000256" key="5">
    <source>
        <dbReference type="ARBA" id="ARBA00023004"/>
    </source>
</evidence>
<evidence type="ECO:0000256" key="3">
    <source>
        <dbReference type="ARBA" id="ARBA00022723"/>
    </source>
</evidence>
<dbReference type="EMBL" id="ASGZ01000048">
    <property type="protein sequence ID" value="ESP87746.1"/>
    <property type="molecule type" value="Genomic_DNA"/>
</dbReference>
<keyword evidence="9" id="KW-1185">Reference proteome</keyword>
<evidence type="ECO:0000256" key="6">
    <source>
        <dbReference type="ARBA" id="ARBA00023033"/>
    </source>
</evidence>
<dbReference type="Pfam" id="PF00067">
    <property type="entry name" value="p450"/>
    <property type="match status" value="1"/>
</dbReference>
<proteinExistence type="inferred from homology"/>
<dbReference type="STRING" id="1324957.K933_12513"/>
<keyword evidence="5 7" id="KW-0408">Iron</keyword>
<dbReference type="InterPro" id="IPR036396">
    <property type="entry name" value="Cyt_P450_sf"/>
</dbReference>
<dbReference type="eggNOG" id="arCOG02814">
    <property type="taxonomic scope" value="Archaea"/>
</dbReference>
<dbReference type="AlphaFoldDB" id="V4GRR4"/>
<evidence type="ECO:0000256" key="2">
    <source>
        <dbReference type="ARBA" id="ARBA00022617"/>
    </source>
</evidence>
<dbReference type="PROSITE" id="PS00086">
    <property type="entry name" value="CYTOCHROME_P450"/>
    <property type="match status" value="1"/>
</dbReference>
<dbReference type="Proteomes" id="UP000017840">
    <property type="component" value="Unassembled WGS sequence"/>
</dbReference>
<dbReference type="PRINTS" id="PR00463">
    <property type="entry name" value="EP450I"/>
</dbReference>
<dbReference type="GO" id="GO:0020037">
    <property type="term" value="F:heme binding"/>
    <property type="evidence" value="ECO:0007669"/>
    <property type="project" value="InterPro"/>
</dbReference>
<dbReference type="RefSeq" id="WP_023395078.1">
    <property type="nucleotide sequence ID" value="NZ_ASGZ01000048.1"/>
</dbReference>
<organism evidence="8 9">
    <name type="scientific">Candidatus Halobonum tyrrellensis G22</name>
    <dbReference type="NCBI Taxonomy" id="1324957"/>
    <lineage>
        <taxon>Archaea</taxon>
        <taxon>Methanobacteriati</taxon>
        <taxon>Methanobacteriota</taxon>
        <taxon>Stenosarchaea group</taxon>
        <taxon>Halobacteria</taxon>
        <taxon>Halobacteriales</taxon>
        <taxon>Haloferacaceae</taxon>
        <taxon>Candidatus Halobonum</taxon>
    </lineage>
</organism>
<dbReference type="PRINTS" id="PR00385">
    <property type="entry name" value="P450"/>
</dbReference>
<accession>V4GRR4</accession>
<protein>
    <submittedName>
        <fullName evidence="8">Cytochrome P450</fullName>
    </submittedName>
</protein>